<dbReference type="EMBL" id="CAKOGL010000025">
    <property type="protein sequence ID" value="CAH2102059.1"/>
    <property type="molecule type" value="Genomic_DNA"/>
</dbReference>
<dbReference type="AlphaFoldDB" id="A0AAU9UTX5"/>
<proteinExistence type="predicted"/>
<keyword evidence="2" id="KW-1185">Reference proteome</keyword>
<dbReference type="Proteomes" id="UP001153954">
    <property type="component" value="Unassembled WGS sequence"/>
</dbReference>
<protein>
    <submittedName>
        <fullName evidence="1">Uncharacterized protein</fullName>
    </submittedName>
</protein>
<gene>
    <name evidence="1" type="ORF">EEDITHA_LOCUS16749</name>
</gene>
<evidence type="ECO:0000313" key="2">
    <source>
        <dbReference type="Proteomes" id="UP001153954"/>
    </source>
</evidence>
<evidence type="ECO:0000313" key="1">
    <source>
        <dbReference type="EMBL" id="CAH2102059.1"/>
    </source>
</evidence>
<sequence>MCNVCTREAAPAPAPAAVKPNKAIERLKMKHNITTDPTNEEKQKEVEYQPDLLAISTQFSKLAYDIFKQTVVRLQETKAYA</sequence>
<organism evidence="1 2">
    <name type="scientific">Euphydryas editha</name>
    <name type="common">Edith's checkerspot</name>
    <dbReference type="NCBI Taxonomy" id="104508"/>
    <lineage>
        <taxon>Eukaryota</taxon>
        <taxon>Metazoa</taxon>
        <taxon>Ecdysozoa</taxon>
        <taxon>Arthropoda</taxon>
        <taxon>Hexapoda</taxon>
        <taxon>Insecta</taxon>
        <taxon>Pterygota</taxon>
        <taxon>Neoptera</taxon>
        <taxon>Endopterygota</taxon>
        <taxon>Lepidoptera</taxon>
        <taxon>Glossata</taxon>
        <taxon>Ditrysia</taxon>
        <taxon>Papilionoidea</taxon>
        <taxon>Nymphalidae</taxon>
        <taxon>Nymphalinae</taxon>
        <taxon>Euphydryas</taxon>
    </lineage>
</organism>
<reference evidence="1" key="1">
    <citation type="submission" date="2022-03" db="EMBL/GenBank/DDBJ databases">
        <authorList>
            <person name="Tunstrom K."/>
        </authorList>
    </citation>
    <scope>NUCLEOTIDE SEQUENCE</scope>
</reference>
<accession>A0AAU9UTX5</accession>
<name>A0AAU9UTX5_EUPED</name>
<comment type="caution">
    <text evidence="1">The sequence shown here is derived from an EMBL/GenBank/DDBJ whole genome shotgun (WGS) entry which is preliminary data.</text>
</comment>